<feature type="region of interest" description="Disordered" evidence="1">
    <location>
        <begin position="1"/>
        <end position="55"/>
    </location>
</feature>
<reference evidence="2" key="1">
    <citation type="submission" date="2014-09" db="EMBL/GenBank/DDBJ databases">
        <authorList>
            <person name="Magalhaes I.L.F."/>
            <person name="Oliveira U."/>
            <person name="Santos F.R."/>
            <person name="Vidigal T.H.D.A."/>
            <person name="Brescovit A.D."/>
            <person name="Santos A.J."/>
        </authorList>
    </citation>
    <scope>NUCLEOTIDE SEQUENCE</scope>
    <source>
        <tissue evidence="2">Shoot tissue taken approximately 20 cm above the soil surface</tissue>
    </source>
</reference>
<accession>A0A0A9F072</accession>
<protein>
    <submittedName>
        <fullName evidence="2">Uncharacterized protein</fullName>
    </submittedName>
</protein>
<proteinExistence type="predicted"/>
<name>A0A0A9F072_ARUDO</name>
<reference evidence="2" key="2">
    <citation type="journal article" date="2015" name="Data Brief">
        <title>Shoot transcriptome of the giant reed, Arundo donax.</title>
        <authorList>
            <person name="Barrero R.A."/>
            <person name="Guerrero F.D."/>
            <person name="Moolhuijzen P."/>
            <person name="Goolsby J.A."/>
            <person name="Tidwell J."/>
            <person name="Bellgard S.E."/>
            <person name="Bellgard M.I."/>
        </authorList>
    </citation>
    <scope>NUCLEOTIDE SEQUENCE</scope>
    <source>
        <tissue evidence="2">Shoot tissue taken approximately 20 cm above the soil surface</tissue>
    </source>
</reference>
<feature type="compositionally biased region" description="Gly residues" evidence="1">
    <location>
        <begin position="17"/>
        <end position="37"/>
    </location>
</feature>
<dbReference type="AlphaFoldDB" id="A0A0A9F072"/>
<feature type="compositionally biased region" description="Gly residues" evidence="1">
    <location>
        <begin position="46"/>
        <end position="55"/>
    </location>
</feature>
<sequence>MPAPWGAEPHRTAGCTSRGGGDGSLLGGGWVGEGGAGAPRAAEGDAWGGSEMGRC</sequence>
<dbReference type="EMBL" id="GBRH01192164">
    <property type="protein sequence ID" value="JAE05732.1"/>
    <property type="molecule type" value="Transcribed_RNA"/>
</dbReference>
<evidence type="ECO:0000313" key="2">
    <source>
        <dbReference type="EMBL" id="JAE05732.1"/>
    </source>
</evidence>
<evidence type="ECO:0000256" key="1">
    <source>
        <dbReference type="SAM" id="MobiDB-lite"/>
    </source>
</evidence>
<organism evidence="2">
    <name type="scientific">Arundo donax</name>
    <name type="common">Giant reed</name>
    <name type="synonym">Donax arundinaceus</name>
    <dbReference type="NCBI Taxonomy" id="35708"/>
    <lineage>
        <taxon>Eukaryota</taxon>
        <taxon>Viridiplantae</taxon>
        <taxon>Streptophyta</taxon>
        <taxon>Embryophyta</taxon>
        <taxon>Tracheophyta</taxon>
        <taxon>Spermatophyta</taxon>
        <taxon>Magnoliopsida</taxon>
        <taxon>Liliopsida</taxon>
        <taxon>Poales</taxon>
        <taxon>Poaceae</taxon>
        <taxon>PACMAD clade</taxon>
        <taxon>Arundinoideae</taxon>
        <taxon>Arundineae</taxon>
        <taxon>Arundo</taxon>
    </lineage>
</organism>